<name>A0A538TYE6_UNCEI</name>
<evidence type="ECO:0000313" key="3">
    <source>
        <dbReference type="Proteomes" id="UP000319771"/>
    </source>
</evidence>
<feature type="region of interest" description="Disordered" evidence="1">
    <location>
        <begin position="169"/>
        <end position="226"/>
    </location>
</feature>
<feature type="compositionally biased region" description="Low complexity" evidence="1">
    <location>
        <begin position="215"/>
        <end position="226"/>
    </location>
</feature>
<feature type="compositionally biased region" description="Basic residues" evidence="1">
    <location>
        <begin position="201"/>
        <end position="214"/>
    </location>
</feature>
<accession>A0A538TYE6</accession>
<protein>
    <submittedName>
        <fullName evidence="2">Phage portal protein</fullName>
    </submittedName>
</protein>
<dbReference type="Pfam" id="PF04860">
    <property type="entry name" value="Phage_portal"/>
    <property type="match status" value="1"/>
</dbReference>
<sequence length="226" mass="25652">MLRMIAQTLVLSGEAYLIIRRGRRTGRVAELWPVEPSRVSRVWADGSLFYDVSPGAVGEPERLTPADVVRIYRPRPDDLMEAYGTAALVWDEVLAEQGWSQSVRKWFTNDARPSTVLEMPEDSESWYRAEGIFEQLSRDWQARGRGARAHSSLCPSRFRPARSCASWQGSAAPRISAPPRPRCGTRSWRPSARPGSWSGSRPRRTARARRRRCGRSTSRAWRPGRS</sequence>
<dbReference type="InterPro" id="IPR006944">
    <property type="entry name" value="Phage/GTA_portal"/>
</dbReference>
<comment type="caution">
    <text evidence="2">The sequence shown here is derived from an EMBL/GenBank/DDBJ whole genome shotgun (WGS) entry which is preliminary data.</text>
</comment>
<gene>
    <name evidence="2" type="ORF">E6K81_16450</name>
</gene>
<proteinExistence type="predicted"/>
<reference evidence="2 3" key="1">
    <citation type="journal article" date="2019" name="Nat. Microbiol.">
        <title>Mediterranean grassland soil C-N compound turnover is dependent on rainfall and depth, and is mediated by genomically divergent microorganisms.</title>
        <authorList>
            <person name="Diamond S."/>
            <person name="Andeer P.F."/>
            <person name="Li Z."/>
            <person name="Crits-Christoph A."/>
            <person name="Burstein D."/>
            <person name="Anantharaman K."/>
            <person name="Lane K.R."/>
            <person name="Thomas B.C."/>
            <person name="Pan C."/>
            <person name="Northen T.R."/>
            <person name="Banfield J.F."/>
        </authorList>
    </citation>
    <scope>NUCLEOTIDE SEQUENCE [LARGE SCALE GENOMIC DNA]</scope>
    <source>
        <strain evidence="2">WS_11</strain>
    </source>
</reference>
<feature type="compositionally biased region" description="Low complexity" evidence="1">
    <location>
        <begin position="189"/>
        <end position="200"/>
    </location>
</feature>
<organism evidence="2 3">
    <name type="scientific">Eiseniibacteriota bacterium</name>
    <dbReference type="NCBI Taxonomy" id="2212470"/>
    <lineage>
        <taxon>Bacteria</taxon>
        <taxon>Candidatus Eiseniibacteriota</taxon>
    </lineage>
</organism>
<evidence type="ECO:0000313" key="2">
    <source>
        <dbReference type="EMBL" id="TMQ68677.1"/>
    </source>
</evidence>
<evidence type="ECO:0000256" key="1">
    <source>
        <dbReference type="SAM" id="MobiDB-lite"/>
    </source>
</evidence>
<dbReference type="AlphaFoldDB" id="A0A538TYE6"/>
<dbReference type="Proteomes" id="UP000319771">
    <property type="component" value="Unassembled WGS sequence"/>
</dbReference>
<dbReference type="EMBL" id="VBPB01000380">
    <property type="protein sequence ID" value="TMQ68677.1"/>
    <property type="molecule type" value="Genomic_DNA"/>
</dbReference>